<dbReference type="GeneID" id="34684342"/>
<dbReference type="Gene3D" id="1.10.10.1460">
    <property type="match status" value="1"/>
</dbReference>
<gene>
    <name evidence="9" type="ORF">LALA0_S02e02938g</name>
</gene>
<evidence type="ECO:0000313" key="10">
    <source>
        <dbReference type="Proteomes" id="UP000054304"/>
    </source>
</evidence>
<dbReference type="PANTHER" id="PTHR28124">
    <property type="entry name" value="DNA REPLICATION REGULATOR SLD2"/>
    <property type="match status" value="1"/>
</dbReference>
<dbReference type="InterPro" id="IPR021110">
    <property type="entry name" value="DNA_rep_checkpnt_protein"/>
</dbReference>
<dbReference type="GO" id="GO:0003697">
    <property type="term" value="F:single-stranded DNA binding"/>
    <property type="evidence" value="ECO:0007669"/>
    <property type="project" value="TreeGrafter"/>
</dbReference>
<dbReference type="GO" id="GO:1902977">
    <property type="term" value="P:mitotic DNA replication preinitiation complex assembly"/>
    <property type="evidence" value="ECO:0007669"/>
    <property type="project" value="TreeGrafter"/>
</dbReference>
<dbReference type="GO" id="GO:0006270">
    <property type="term" value="P:DNA replication initiation"/>
    <property type="evidence" value="ECO:0007669"/>
    <property type="project" value="UniProtKB-UniRule"/>
</dbReference>
<proteinExistence type="inferred from homology"/>
<dbReference type="CDD" id="cd22289">
    <property type="entry name" value="RecQL4_SLD2_NTD"/>
    <property type="match status" value="1"/>
</dbReference>
<dbReference type="RefSeq" id="XP_022627169.1">
    <property type="nucleotide sequence ID" value="XM_022773666.1"/>
</dbReference>
<dbReference type="HOGENOM" id="CLU_057728_0_0_1"/>
<feature type="compositionally biased region" description="Polar residues" evidence="8">
    <location>
        <begin position="288"/>
        <end position="300"/>
    </location>
</feature>
<evidence type="ECO:0000256" key="8">
    <source>
        <dbReference type="SAM" id="MobiDB-lite"/>
    </source>
</evidence>
<keyword evidence="6 7" id="KW-0131">Cell cycle</keyword>
<protein>
    <recommendedName>
        <fullName evidence="3 7">DNA replication regulator SLD2</fullName>
    </recommendedName>
</protein>
<comment type="subcellular location">
    <subcellularLocation>
        <location evidence="1 7">Nucleus</location>
    </subcellularLocation>
</comment>
<dbReference type="PANTHER" id="PTHR28124:SF1">
    <property type="entry name" value="DNA REPLICATION REGULATOR SLD2"/>
    <property type="match status" value="1"/>
</dbReference>
<dbReference type="Pfam" id="PF11719">
    <property type="entry name" value="Drc1-Sld2"/>
    <property type="match status" value="1"/>
</dbReference>
<keyword evidence="5 7" id="KW-0539">Nucleus</keyword>
<evidence type="ECO:0000256" key="3">
    <source>
        <dbReference type="ARBA" id="ARBA00018363"/>
    </source>
</evidence>
<feature type="region of interest" description="Disordered" evidence="8">
    <location>
        <begin position="287"/>
        <end position="310"/>
    </location>
</feature>
<comment type="similarity">
    <text evidence="2 7">Belongs to the SLD2 family.</text>
</comment>
<evidence type="ECO:0000256" key="2">
    <source>
        <dbReference type="ARBA" id="ARBA00007276"/>
    </source>
</evidence>
<keyword evidence="4 7" id="KW-0235">DNA replication</keyword>
<feature type="compositionally biased region" description="Acidic residues" evidence="8">
    <location>
        <begin position="228"/>
        <end position="240"/>
    </location>
</feature>
<evidence type="ECO:0000256" key="1">
    <source>
        <dbReference type="ARBA" id="ARBA00004123"/>
    </source>
</evidence>
<feature type="region of interest" description="Disordered" evidence="8">
    <location>
        <begin position="223"/>
        <end position="243"/>
    </location>
</feature>
<dbReference type="AlphaFoldDB" id="A0A0C7N693"/>
<reference evidence="9 10" key="1">
    <citation type="submission" date="2014-12" db="EMBL/GenBank/DDBJ databases">
        <authorList>
            <person name="Neuveglise Cecile"/>
        </authorList>
    </citation>
    <scope>NUCLEOTIDE SEQUENCE [LARGE SCALE GENOMIC DNA]</scope>
    <source>
        <strain evidence="9 10">CBS 12615</strain>
    </source>
</reference>
<comment type="function">
    <text evidence="7">Has a role in the initiation of DNA replication. Required at S-phase checkpoint.</text>
</comment>
<keyword evidence="10" id="KW-1185">Reference proteome</keyword>
<evidence type="ECO:0000256" key="6">
    <source>
        <dbReference type="ARBA" id="ARBA00023306"/>
    </source>
</evidence>
<evidence type="ECO:0000256" key="4">
    <source>
        <dbReference type="ARBA" id="ARBA00022705"/>
    </source>
</evidence>
<dbReference type="EMBL" id="LN736361">
    <property type="protein sequence ID" value="CEP60931.1"/>
    <property type="molecule type" value="Genomic_DNA"/>
</dbReference>
<feature type="region of interest" description="Disordered" evidence="8">
    <location>
        <begin position="99"/>
        <end position="124"/>
    </location>
</feature>
<dbReference type="GO" id="GO:0031261">
    <property type="term" value="C:DNA replication preinitiation complex"/>
    <property type="evidence" value="ECO:0007669"/>
    <property type="project" value="TreeGrafter"/>
</dbReference>
<dbReference type="GO" id="GO:0000727">
    <property type="term" value="P:double-strand break repair via break-induced replication"/>
    <property type="evidence" value="ECO:0007669"/>
    <property type="project" value="TreeGrafter"/>
</dbReference>
<evidence type="ECO:0000256" key="7">
    <source>
        <dbReference type="RuleBase" id="RU367067"/>
    </source>
</evidence>
<dbReference type="InterPro" id="IPR040203">
    <property type="entry name" value="Sld2"/>
</dbReference>
<dbReference type="GO" id="GO:0003688">
    <property type="term" value="F:DNA replication origin binding"/>
    <property type="evidence" value="ECO:0007669"/>
    <property type="project" value="TreeGrafter"/>
</dbReference>
<sequence>MDQLKLELKSFERRFEKKHGRPPGREDIRALPDLKYKYKQYASLQRERQRIEVLQVTPHRNDEIETDLPLEIGPTPQMYGKVLGLFDMKMSSPTKRAAVMSPEGSIGGLGETQRLSKSPKTEGVKTHLDLTLERRLSPKKRFYGPNSPFKFDGVDLSVHTPRRNLHNLIAETESFGTGSPSPIIKRPMGKPLLQIVRESEKLLDDIDELSDDDVISRSVKDVFQNDGDQQEDPNTEDESEVVFKRSKRKHILRPAASGLSAPEPLQVNIKEEMAKLKQQAMDEANGIETKSTDAGQTVSKSAIVKTRRRPQKYNLVSNNFRRLKLPKAKGKGRKWGRR</sequence>
<dbReference type="Proteomes" id="UP000054304">
    <property type="component" value="Unassembled WGS sequence"/>
</dbReference>
<accession>A0A0C7N693</accession>
<dbReference type="OrthoDB" id="8775810at2759"/>
<evidence type="ECO:0000313" key="9">
    <source>
        <dbReference type="EMBL" id="CEP60931.1"/>
    </source>
</evidence>
<name>A0A0C7N693_9SACH</name>
<evidence type="ECO:0000256" key="5">
    <source>
        <dbReference type="ARBA" id="ARBA00023242"/>
    </source>
</evidence>
<organism evidence="9 10">
    <name type="scientific">Lachancea lanzarotensis</name>
    <dbReference type="NCBI Taxonomy" id="1245769"/>
    <lineage>
        <taxon>Eukaryota</taxon>
        <taxon>Fungi</taxon>
        <taxon>Dikarya</taxon>
        <taxon>Ascomycota</taxon>
        <taxon>Saccharomycotina</taxon>
        <taxon>Saccharomycetes</taxon>
        <taxon>Saccharomycetales</taxon>
        <taxon>Saccharomycetaceae</taxon>
        <taxon>Lachancea</taxon>
    </lineage>
</organism>